<dbReference type="KEGG" id="acr:Acry_0273"/>
<dbReference type="InterPro" id="IPR011042">
    <property type="entry name" value="6-blade_b-propeller_TolB-like"/>
</dbReference>
<dbReference type="HOGENOM" id="CLU_018570_2_0_5"/>
<dbReference type="PANTHER" id="PTHR35399:SF2">
    <property type="entry name" value="DUF839 DOMAIN-CONTAINING PROTEIN"/>
    <property type="match status" value="1"/>
</dbReference>
<evidence type="ECO:0000313" key="2">
    <source>
        <dbReference type="EMBL" id="ABQ29501.1"/>
    </source>
</evidence>
<dbReference type="STRING" id="349163.Acry_0273"/>
<keyword evidence="1" id="KW-0732">Signal</keyword>
<dbReference type="AlphaFoldDB" id="A5FV69"/>
<sequence>MIGRRGVMAGSVAALAMAGTARASTSVLGTAEPVTSLPPGSEAPQLNDVVAPGWRRDVLIRWGDAVLPSAPPFRPGEVTLAAASQQFGWDAIIAGLVKMPPADDGVRRLLMVVTHPDVEMRMAFPRGRGAATVAGKMQGASVLNLAMQNGRWVVVAGGYQSRRITDGTLCRIAGPAAASVGQTVQGVLAPSIGGVTPWNTVLLPEGHTAGWIRRLAGHAPGFGSPTVGAGFGWVVELDAANPMSFPVKRTALGRLPRAGVACGLAADGSAVVFMSEDGPMGRLFRFKGAAPAGTGEGALDAGTLAVAVIEHSHIVWHDLPAGLPSLTATASAGRRGSGFDAPSGMAIAPDGTLYLACRGNPGRGISQIDPLNPRAGNGAGHILAFAPEGGDPGARRFAGRVVLLGGDPAHDSSSRYAPGSTAWLRAPSTLDLDGSGRLLIGTDQRGAVTDTADGLFAMHPHGGLDLLYSAPVGGAVGGAAADPAGKTLFTVARHPGATRDADFADPATRWPTVRPGMPPQTTMVSLAPD</sequence>
<dbReference type="PANTHER" id="PTHR35399">
    <property type="entry name" value="SLR8030 PROTEIN"/>
    <property type="match status" value="1"/>
</dbReference>
<feature type="signal peptide" evidence="1">
    <location>
        <begin position="1"/>
        <end position="23"/>
    </location>
</feature>
<evidence type="ECO:0000313" key="3">
    <source>
        <dbReference type="Proteomes" id="UP000000245"/>
    </source>
</evidence>
<dbReference type="InterPro" id="IPR008557">
    <property type="entry name" value="PhoX"/>
</dbReference>
<dbReference type="Pfam" id="PF05787">
    <property type="entry name" value="PhoX"/>
    <property type="match status" value="1"/>
</dbReference>
<protein>
    <submittedName>
        <fullName evidence="2">Phosphatase-like protein</fullName>
    </submittedName>
</protein>
<dbReference type="Proteomes" id="UP000000245">
    <property type="component" value="Chromosome"/>
</dbReference>
<dbReference type="Gene3D" id="2.120.10.30">
    <property type="entry name" value="TolB, C-terminal domain"/>
    <property type="match status" value="1"/>
</dbReference>
<organism evidence="2 3">
    <name type="scientific">Acidiphilium cryptum (strain JF-5)</name>
    <dbReference type="NCBI Taxonomy" id="349163"/>
    <lineage>
        <taxon>Bacteria</taxon>
        <taxon>Pseudomonadati</taxon>
        <taxon>Pseudomonadota</taxon>
        <taxon>Alphaproteobacteria</taxon>
        <taxon>Acetobacterales</taxon>
        <taxon>Acidocellaceae</taxon>
        <taxon>Acidiphilium</taxon>
    </lineage>
</organism>
<dbReference type="RefSeq" id="WP_011941404.1">
    <property type="nucleotide sequence ID" value="NC_009484.1"/>
</dbReference>
<accession>A5FV69</accession>
<dbReference type="EMBL" id="CP000697">
    <property type="protein sequence ID" value="ABQ29501.1"/>
    <property type="molecule type" value="Genomic_DNA"/>
</dbReference>
<evidence type="ECO:0000256" key="1">
    <source>
        <dbReference type="SAM" id="SignalP"/>
    </source>
</evidence>
<keyword evidence="3" id="KW-1185">Reference proteome</keyword>
<reference evidence="2 3" key="1">
    <citation type="submission" date="2007-05" db="EMBL/GenBank/DDBJ databases">
        <title>Complete sequence of chromosome of Acidiphilium cryptum JF-5.</title>
        <authorList>
            <consortium name="US DOE Joint Genome Institute"/>
            <person name="Copeland A."/>
            <person name="Lucas S."/>
            <person name="Lapidus A."/>
            <person name="Barry K."/>
            <person name="Detter J.C."/>
            <person name="Glavina del Rio T."/>
            <person name="Hammon N."/>
            <person name="Israni S."/>
            <person name="Dalin E."/>
            <person name="Tice H."/>
            <person name="Pitluck S."/>
            <person name="Sims D."/>
            <person name="Brettin T."/>
            <person name="Bruce D."/>
            <person name="Han C."/>
            <person name="Schmutz J."/>
            <person name="Larimer F."/>
            <person name="Land M."/>
            <person name="Hauser L."/>
            <person name="Kyrpides N."/>
            <person name="Kim E."/>
            <person name="Magnuson T."/>
            <person name="Richardson P."/>
        </authorList>
    </citation>
    <scope>NUCLEOTIDE SEQUENCE [LARGE SCALE GENOMIC DNA]</scope>
    <source>
        <strain evidence="2 3">JF-5</strain>
    </source>
</reference>
<name>A5FV69_ACICJ</name>
<dbReference type="eggNOG" id="COG3211">
    <property type="taxonomic scope" value="Bacteria"/>
</dbReference>
<dbReference type="SUPFAM" id="SSF63829">
    <property type="entry name" value="Calcium-dependent phosphotriesterase"/>
    <property type="match status" value="1"/>
</dbReference>
<proteinExistence type="predicted"/>
<gene>
    <name evidence="2" type="ordered locus">Acry_0273</name>
</gene>
<feature type="chain" id="PRO_5002683117" evidence="1">
    <location>
        <begin position="24"/>
        <end position="529"/>
    </location>
</feature>